<dbReference type="EMBL" id="QLNQ01000025">
    <property type="protein sequence ID" value="RCK62609.1"/>
    <property type="molecule type" value="Genomic_DNA"/>
</dbReference>
<evidence type="ECO:0000313" key="8">
    <source>
        <dbReference type="Proteomes" id="UP000253472"/>
    </source>
</evidence>
<dbReference type="Proteomes" id="UP000253472">
    <property type="component" value="Unassembled WGS sequence"/>
</dbReference>
<reference evidence="7 8" key="1">
    <citation type="submission" date="2018-06" db="EMBL/GenBank/DDBJ databases">
        <title>Whole genome sequencing of Candida tropicalis (genome annotated by CSBL at Korea University).</title>
        <authorList>
            <person name="Ahn J."/>
        </authorList>
    </citation>
    <scope>NUCLEOTIDE SEQUENCE [LARGE SCALE GENOMIC DNA]</scope>
    <source>
        <strain evidence="7 8">ATCC 20962</strain>
    </source>
</reference>
<organism evidence="7 8">
    <name type="scientific">Candida viswanathii</name>
    <dbReference type="NCBI Taxonomy" id="5486"/>
    <lineage>
        <taxon>Eukaryota</taxon>
        <taxon>Fungi</taxon>
        <taxon>Dikarya</taxon>
        <taxon>Ascomycota</taxon>
        <taxon>Saccharomycotina</taxon>
        <taxon>Pichiomycetes</taxon>
        <taxon>Debaryomycetaceae</taxon>
        <taxon>Candida/Lodderomyces clade</taxon>
        <taxon>Candida</taxon>
    </lineage>
</organism>
<dbReference type="GO" id="GO:0004672">
    <property type="term" value="F:protein kinase activity"/>
    <property type="evidence" value="ECO:0007669"/>
    <property type="project" value="InterPro"/>
</dbReference>
<dbReference type="Gene3D" id="1.10.510.10">
    <property type="entry name" value="Transferase(Phosphotransferase) domain 1"/>
    <property type="match status" value="1"/>
</dbReference>
<evidence type="ECO:0000313" key="7">
    <source>
        <dbReference type="EMBL" id="RCK62609.1"/>
    </source>
</evidence>
<dbReference type="GO" id="GO:0000776">
    <property type="term" value="C:kinetochore"/>
    <property type="evidence" value="ECO:0007669"/>
    <property type="project" value="UniProtKB-KW"/>
</dbReference>
<dbReference type="InterPro" id="IPR008271">
    <property type="entry name" value="Ser/Thr_kinase_AS"/>
</dbReference>
<keyword evidence="8" id="KW-1185">Reference proteome</keyword>
<gene>
    <name evidence="7" type="primary">BUB1_1</name>
    <name evidence="7" type="ORF">Cantr_09434</name>
</gene>
<evidence type="ECO:0000256" key="4">
    <source>
        <dbReference type="ARBA" id="ARBA00023328"/>
    </source>
</evidence>
<dbReference type="PROSITE" id="PS00108">
    <property type="entry name" value="PROTEIN_KINASE_ST"/>
    <property type="match status" value="1"/>
</dbReference>
<comment type="caution">
    <text evidence="7">The sequence shown here is derived from an EMBL/GenBank/DDBJ whole genome shotgun (WGS) entry which is preliminary data.</text>
</comment>
<dbReference type="GO" id="GO:0005524">
    <property type="term" value="F:ATP binding"/>
    <property type="evidence" value="ECO:0007669"/>
    <property type="project" value="InterPro"/>
</dbReference>
<dbReference type="Gene3D" id="6.10.20.170">
    <property type="match status" value="1"/>
</dbReference>
<dbReference type="GO" id="GO:0051754">
    <property type="term" value="P:meiotic sister chromatid cohesion, centromeric"/>
    <property type="evidence" value="ECO:0007669"/>
    <property type="project" value="TreeGrafter"/>
</dbReference>
<dbReference type="Gene3D" id="1.25.40.430">
    <property type="match status" value="1"/>
</dbReference>
<dbReference type="Pfam" id="PF08311">
    <property type="entry name" value="Mad3_BUB1_I"/>
    <property type="match status" value="1"/>
</dbReference>
<protein>
    <submittedName>
        <fullName evidence="7">Checkpoint serine/threonine-protein kinase BUB1</fullName>
    </submittedName>
</protein>
<dbReference type="SMART" id="SM00220">
    <property type="entry name" value="S_TKc"/>
    <property type="match status" value="1"/>
</dbReference>
<dbReference type="AlphaFoldDB" id="A0A367YAF8"/>
<sequence>MAATRHPIHGSAHLVEQQKENIVPLNGGRSVTKLANALPRSSSSSPSKSNHLDHKLKLARQRDVLEKKLLESEDSDDPLLIYVEYLDWIHYNYPQGANTESGLVILLEQCTAKFRDIPNYKNDPRYLKVWMEYINYSDTPKDIFIYLAKKDIGTQLALYYEEFASYLELLKKYVDANQIYELGIQSNAYPLRRLQRSYEAFKERFGLQVDTISTSSEVVREVLALKRGTRADHHDGELEYRRKRPKLEVFKDGPGEQNGSVLQSIFGGETEESLRLNPIKQRVKENIVSASTWKGQILKQRVVTPPSTSKIPIFRDDYQPPVQTKKLIVTDHTNNRTYTSLETEGKKPEKVFVNMDLVYPEESREYSLTELLAVDRAMQKARRLASTQEIANPIIHHEDVVGDDDTKTITLALNNTTSEKTRYGQEPTITMNGNIANNELQSIYNDLGQVYNFEDEEEKFPEPTVTNYEGFVTETIQPRMGNTAPGILQNDLVPTQVDSQQIDQIATPPTDVENSFHDHGMSSPFVEEPAFINTQPIDPFDTDLQDGFLDTLAIPMTAYSGYYDKSSIKVDRIRKFRDITNKNQTINKSSQLAIIDYCGHELYCLLHELGRGGYGFVYLIEEGSTGKLKALKIESPANRWEFYILHQIHRRLVGEPQYKQNYFIRAEALYYFKDESFLVLDYCSQSNLLDVVNNFKNQGSLVDEVLVIFFTVELIKILESLHSINILHGDLKADNCMVRFEPIDDAAWGEQYDRRGKSGWSSKSVTLIDFGRAVDMNLFSSDTRFVSHFKADEQDCPQMNEGKPWTYEADYYGLAGIIHTLLFGSYIRVTQTGNETKLCSSFKRYWQSELWTELFDLLLNPYDENAIEHPPKTHELARMRQLFEDWLEANAKGKYLKGIIKTVETELNSINRSRVN</sequence>
<evidence type="ECO:0000259" key="6">
    <source>
        <dbReference type="PROSITE" id="PS51489"/>
    </source>
</evidence>
<keyword evidence="2" id="KW-0158">Chromosome</keyword>
<dbReference type="SMART" id="SM00777">
    <property type="entry name" value="Mad3_BUB1_I"/>
    <property type="match status" value="1"/>
</dbReference>
<dbReference type="GO" id="GO:0007094">
    <property type="term" value="P:mitotic spindle assembly checkpoint signaling"/>
    <property type="evidence" value="ECO:0007669"/>
    <property type="project" value="InterPro"/>
</dbReference>
<keyword evidence="3" id="KW-0995">Kinetochore</keyword>
<keyword evidence="4" id="KW-0137">Centromere</keyword>
<dbReference type="PANTHER" id="PTHR14030">
    <property type="entry name" value="MITOTIC CHECKPOINT SERINE/THREONINE-PROTEIN KINASE BUB1"/>
    <property type="match status" value="1"/>
</dbReference>
<dbReference type="PROSITE" id="PS51489">
    <property type="entry name" value="BUB1_N"/>
    <property type="match status" value="1"/>
</dbReference>
<dbReference type="GO" id="GO:0005634">
    <property type="term" value="C:nucleus"/>
    <property type="evidence" value="ECO:0007669"/>
    <property type="project" value="TreeGrafter"/>
</dbReference>
<name>A0A367YAF8_9ASCO</name>
<accession>A0A367YAF8</accession>
<feature type="domain" description="BUB1 N-terminal" evidence="6">
    <location>
        <begin position="66"/>
        <end position="225"/>
    </location>
</feature>
<comment type="subcellular location">
    <subcellularLocation>
        <location evidence="1">Chromosome</location>
        <location evidence="1">Centromere</location>
        <location evidence="1">Kinetochore</location>
    </subcellularLocation>
</comment>
<dbReference type="GO" id="GO:0032991">
    <property type="term" value="C:protein-containing complex"/>
    <property type="evidence" value="ECO:0007669"/>
    <property type="project" value="UniProtKB-ARBA"/>
</dbReference>
<dbReference type="OrthoDB" id="248495at2759"/>
<dbReference type="InterPro" id="IPR000719">
    <property type="entry name" value="Prot_kinase_dom"/>
</dbReference>
<dbReference type="PANTHER" id="PTHR14030:SF4">
    <property type="entry name" value="BUB1 KINASE, ISOFORM A-RELATED"/>
    <property type="match status" value="1"/>
</dbReference>
<dbReference type="STRING" id="5486.A0A367YAF8"/>
<dbReference type="CDD" id="cd13981">
    <property type="entry name" value="STKc_Bub1_BubR1"/>
    <property type="match status" value="1"/>
</dbReference>
<dbReference type="InterPro" id="IPR015661">
    <property type="entry name" value="Bub1/Mad3"/>
</dbReference>
<evidence type="ECO:0000256" key="2">
    <source>
        <dbReference type="ARBA" id="ARBA00022454"/>
    </source>
</evidence>
<dbReference type="InterPro" id="IPR012572">
    <property type="entry name" value="Mad3/Bub1_II"/>
</dbReference>
<feature type="domain" description="Protein kinase" evidence="5">
    <location>
        <begin position="603"/>
        <end position="887"/>
    </location>
</feature>
<dbReference type="Pfam" id="PF08171">
    <property type="entry name" value="Mad3_BUB1_II"/>
    <property type="match status" value="1"/>
</dbReference>
<keyword evidence="7" id="KW-0808">Transferase</keyword>
<proteinExistence type="predicted"/>
<dbReference type="SUPFAM" id="SSF56112">
    <property type="entry name" value="Protein kinase-like (PK-like)"/>
    <property type="match status" value="1"/>
</dbReference>
<evidence type="ECO:0000256" key="3">
    <source>
        <dbReference type="ARBA" id="ARBA00022838"/>
    </source>
</evidence>
<evidence type="ECO:0000259" key="5">
    <source>
        <dbReference type="PROSITE" id="PS50011"/>
    </source>
</evidence>
<dbReference type="Pfam" id="PF00069">
    <property type="entry name" value="Pkinase"/>
    <property type="match status" value="1"/>
</dbReference>
<dbReference type="PROSITE" id="PS50011">
    <property type="entry name" value="PROTEIN_KINASE_DOM"/>
    <property type="match status" value="1"/>
</dbReference>
<dbReference type="InterPro" id="IPR011009">
    <property type="entry name" value="Kinase-like_dom_sf"/>
</dbReference>
<evidence type="ECO:0000256" key="1">
    <source>
        <dbReference type="ARBA" id="ARBA00004629"/>
    </source>
</evidence>
<dbReference type="FunFam" id="1.25.40.430:FF:000003">
    <property type="entry name" value="Checkpoint serine/threonine-protein kinase BUB1"/>
    <property type="match status" value="1"/>
</dbReference>
<dbReference type="InterPro" id="IPR013212">
    <property type="entry name" value="Mad3/Bub1_I"/>
</dbReference>
<keyword evidence="7" id="KW-0418">Kinase</keyword>